<organism evidence="2 3">
    <name type="scientific">Diploscapter pachys</name>
    <dbReference type="NCBI Taxonomy" id="2018661"/>
    <lineage>
        <taxon>Eukaryota</taxon>
        <taxon>Metazoa</taxon>
        <taxon>Ecdysozoa</taxon>
        <taxon>Nematoda</taxon>
        <taxon>Chromadorea</taxon>
        <taxon>Rhabditida</taxon>
        <taxon>Rhabditina</taxon>
        <taxon>Rhabditomorpha</taxon>
        <taxon>Rhabditoidea</taxon>
        <taxon>Rhabditidae</taxon>
        <taxon>Diploscapter</taxon>
    </lineage>
</organism>
<gene>
    <name evidence="2" type="ORF">WR25_10019</name>
</gene>
<accession>A0A2A2M5E6</accession>
<comment type="caution">
    <text evidence="2">The sequence shown here is derived from an EMBL/GenBank/DDBJ whole genome shotgun (WGS) entry which is preliminary data.</text>
</comment>
<dbReference type="Proteomes" id="UP000218231">
    <property type="component" value="Unassembled WGS sequence"/>
</dbReference>
<name>A0A2A2M5E6_9BILA</name>
<dbReference type="EMBL" id="LIAE01004848">
    <property type="protein sequence ID" value="PAV93642.1"/>
    <property type="molecule type" value="Genomic_DNA"/>
</dbReference>
<evidence type="ECO:0000256" key="1">
    <source>
        <dbReference type="SAM" id="MobiDB-lite"/>
    </source>
</evidence>
<protein>
    <submittedName>
        <fullName evidence="2">Uncharacterized protein</fullName>
    </submittedName>
</protein>
<feature type="region of interest" description="Disordered" evidence="1">
    <location>
        <begin position="55"/>
        <end position="120"/>
    </location>
</feature>
<keyword evidence="3" id="KW-1185">Reference proteome</keyword>
<dbReference type="AlphaFoldDB" id="A0A2A2M5E6"/>
<feature type="compositionally biased region" description="Basic and acidic residues" evidence="1">
    <location>
        <begin position="62"/>
        <end position="76"/>
    </location>
</feature>
<evidence type="ECO:0000313" key="2">
    <source>
        <dbReference type="EMBL" id="PAV93642.1"/>
    </source>
</evidence>
<evidence type="ECO:0000313" key="3">
    <source>
        <dbReference type="Proteomes" id="UP000218231"/>
    </source>
</evidence>
<reference evidence="2 3" key="1">
    <citation type="journal article" date="2017" name="Curr. Biol.">
        <title>Genome architecture and evolution of a unichromosomal asexual nematode.</title>
        <authorList>
            <person name="Fradin H."/>
            <person name="Zegar C."/>
            <person name="Gutwein M."/>
            <person name="Lucas J."/>
            <person name="Kovtun M."/>
            <person name="Corcoran D."/>
            <person name="Baugh L.R."/>
            <person name="Kiontke K."/>
            <person name="Gunsalus K."/>
            <person name="Fitch D.H."/>
            <person name="Piano F."/>
        </authorList>
    </citation>
    <scope>NUCLEOTIDE SEQUENCE [LARGE SCALE GENOMIC DNA]</scope>
    <source>
        <strain evidence="2">PF1309</strain>
    </source>
</reference>
<proteinExistence type="predicted"/>
<sequence length="120" mass="13287">MKLWPVSGSSRVVRIWMTISGTDMGWGARLGNVRTGPRQALLRLTVGRVLHIANASRTTRSPARDDRYPHAEDDPRNQGVRQRQGAVGAPLERPAVQLRGRAPGQLPLPLGRVRDDRPAR</sequence>